<dbReference type="EMBL" id="CP017147">
    <property type="protein sequence ID" value="AOO82899.1"/>
    <property type="molecule type" value="Genomic_DNA"/>
</dbReference>
<dbReference type="STRING" id="1526658.BHK69_22870"/>
<feature type="chain" id="PRO_5009100043" evidence="1">
    <location>
        <begin position="36"/>
        <end position="269"/>
    </location>
</feature>
<dbReference type="GO" id="GO:0015689">
    <property type="term" value="P:molybdate ion transport"/>
    <property type="evidence" value="ECO:0007669"/>
    <property type="project" value="TreeGrafter"/>
</dbReference>
<dbReference type="SUPFAM" id="SSF53850">
    <property type="entry name" value="Periplasmic binding protein-like II"/>
    <property type="match status" value="1"/>
</dbReference>
<protein>
    <submittedName>
        <fullName evidence="2">Molybdenum ABC transporter substrate-binding protein</fullName>
    </submittedName>
</protein>
<dbReference type="InterPro" id="IPR050682">
    <property type="entry name" value="ModA/WtpA"/>
</dbReference>
<dbReference type="OrthoDB" id="8216219at2"/>
<evidence type="ECO:0000313" key="2">
    <source>
        <dbReference type="EMBL" id="AOO82899.1"/>
    </source>
</evidence>
<gene>
    <name evidence="2" type="ORF">BHK69_22870</name>
</gene>
<evidence type="ECO:0000313" key="3">
    <source>
        <dbReference type="Proteomes" id="UP000094969"/>
    </source>
</evidence>
<evidence type="ECO:0000256" key="1">
    <source>
        <dbReference type="SAM" id="SignalP"/>
    </source>
</evidence>
<accession>A0A1D7U694</accession>
<feature type="signal peptide" evidence="1">
    <location>
        <begin position="1"/>
        <end position="35"/>
    </location>
</feature>
<dbReference type="KEGG" id="bvv:BHK69_22870"/>
<organism evidence="2 3">
    <name type="scientific">Bosea vaviloviae</name>
    <dbReference type="NCBI Taxonomy" id="1526658"/>
    <lineage>
        <taxon>Bacteria</taxon>
        <taxon>Pseudomonadati</taxon>
        <taxon>Pseudomonadota</taxon>
        <taxon>Alphaproteobacteria</taxon>
        <taxon>Hyphomicrobiales</taxon>
        <taxon>Boseaceae</taxon>
        <taxon>Bosea</taxon>
    </lineage>
</organism>
<dbReference type="Gene3D" id="3.40.190.10">
    <property type="entry name" value="Periplasmic binding protein-like II"/>
    <property type="match status" value="2"/>
</dbReference>
<keyword evidence="3" id="KW-1185">Reference proteome</keyword>
<dbReference type="Pfam" id="PF13531">
    <property type="entry name" value="SBP_bac_11"/>
    <property type="match status" value="1"/>
</dbReference>
<dbReference type="RefSeq" id="WP_069692105.1">
    <property type="nucleotide sequence ID" value="NZ_CP017147.1"/>
</dbReference>
<dbReference type="PANTHER" id="PTHR30632:SF11">
    <property type="entry name" value="BLR4797 PROTEIN"/>
    <property type="match status" value="1"/>
</dbReference>
<proteinExistence type="predicted"/>
<dbReference type="PANTHER" id="PTHR30632">
    <property type="entry name" value="MOLYBDATE-BINDING PERIPLASMIC PROTEIN"/>
    <property type="match status" value="1"/>
</dbReference>
<dbReference type="AlphaFoldDB" id="A0A1D7U694"/>
<dbReference type="Proteomes" id="UP000094969">
    <property type="component" value="Chromosome"/>
</dbReference>
<sequence>MNKKPLAMNKKPLASALLALSLTASPFALTSPASAEVHVISSGGFTAAYKELVAGCEVKIGQKVVSAYGASMGAAPDAIPNRLARGEPADIVILASDAFDKLVKDGKGMPGSRVDLVRSAIGLSVKAGAPKPDISTVEALKKTLLEAKSIAYSASASGTYLSEELFPKLDPSGQVMAKSKKIFSERVGTVVVRGEAELGFQQVSELVTIDGLDFVGTLPEEVQRVTVFSAGLAAGSKEPEAAKQLIACLGSPEAAPVIKKTGLEPLPQK</sequence>
<dbReference type="GO" id="GO:0030973">
    <property type="term" value="F:molybdate ion binding"/>
    <property type="evidence" value="ECO:0007669"/>
    <property type="project" value="TreeGrafter"/>
</dbReference>
<keyword evidence="1" id="KW-0732">Signal</keyword>
<reference evidence="2 3" key="1">
    <citation type="journal article" date="2015" name="Antonie Van Leeuwenhoek">
        <title>Bosea vaviloviae sp. nov., a new species of slow-growing rhizobia isolated from nodules of the relict species Vavilovia formosa (Stev.) Fed.</title>
        <authorList>
            <person name="Safronova V.I."/>
            <person name="Kuznetsova I.G."/>
            <person name="Sazanova A.L."/>
            <person name="Kimeklis A.K."/>
            <person name="Belimov A.A."/>
            <person name="Andronov E.E."/>
            <person name="Pinaev A.G."/>
            <person name="Chizhevskaya E.P."/>
            <person name="Pukhaev A.R."/>
            <person name="Popov K.P."/>
            <person name="Willems A."/>
            <person name="Tikhonovich I.A."/>
        </authorList>
    </citation>
    <scope>NUCLEOTIDE SEQUENCE [LARGE SCALE GENOMIC DNA]</scope>
    <source>
        <strain evidence="2 3">Vaf18</strain>
    </source>
</reference>
<name>A0A1D7U694_9HYPH</name>